<organism evidence="1 2">
    <name type="scientific">Variimorphobacter saccharofermentans</name>
    <dbReference type="NCBI Taxonomy" id="2755051"/>
    <lineage>
        <taxon>Bacteria</taxon>
        <taxon>Bacillati</taxon>
        <taxon>Bacillota</taxon>
        <taxon>Clostridia</taxon>
        <taxon>Lachnospirales</taxon>
        <taxon>Lachnospiraceae</taxon>
        <taxon>Variimorphobacter</taxon>
    </lineage>
</organism>
<dbReference type="Proteomes" id="UP000574276">
    <property type="component" value="Unassembled WGS sequence"/>
</dbReference>
<dbReference type="AlphaFoldDB" id="A0A839JUV5"/>
<evidence type="ECO:0000313" key="1">
    <source>
        <dbReference type="EMBL" id="MBB2181423.1"/>
    </source>
</evidence>
<keyword evidence="2" id="KW-1185">Reference proteome</keyword>
<reference evidence="1 2" key="1">
    <citation type="submission" date="2020-07" db="EMBL/GenBank/DDBJ databases">
        <title>Characterization and genome sequencing of isolate MD1, a novel member within the family Lachnospiraceae.</title>
        <authorList>
            <person name="Rettenmaier R."/>
            <person name="Di Bello L."/>
            <person name="Zinser C."/>
            <person name="Scheitz K."/>
            <person name="Liebl W."/>
            <person name="Zverlov V."/>
        </authorList>
    </citation>
    <scope>NUCLEOTIDE SEQUENCE [LARGE SCALE GENOMIC DNA]</scope>
    <source>
        <strain evidence="1 2">MD1</strain>
    </source>
</reference>
<evidence type="ECO:0000313" key="2">
    <source>
        <dbReference type="Proteomes" id="UP000574276"/>
    </source>
</evidence>
<gene>
    <name evidence="1" type="ORF">H0486_00745</name>
</gene>
<sequence>MSAFLGPIHYWLYNKIKLQQDIVDKLYLLGESYGVSLREYCEETFGTFENKPLEEMIDQGNIHGWLQERVSQVEYKYAYCITTLLASHPESLTEIQSIVSANGKTFAQSMKDTLQNPSDVYKAISDLLLDGMPCDHANRLVANNENEVIWSRATCVHSTYWDEVNGDISIYYALRDYWIEGFVSELEATDQLRFAFDRPDEVSYRIRVINKYHEREEVHS</sequence>
<dbReference type="EMBL" id="JACEGA010000001">
    <property type="protein sequence ID" value="MBB2181423.1"/>
    <property type="molecule type" value="Genomic_DNA"/>
</dbReference>
<accession>A0A839JUV5</accession>
<dbReference type="RefSeq" id="WP_228351201.1">
    <property type="nucleotide sequence ID" value="NZ_JACEGA010000001.1"/>
</dbReference>
<protein>
    <submittedName>
        <fullName evidence="1">Uncharacterized protein</fullName>
    </submittedName>
</protein>
<comment type="caution">
    <text evidence="1">The sequence shown here is derived from an EMBL/GenBank/DDBJ whole genome shotgun (WGS) entry which is preliminary data.</text>
</comment>
<name>A0A839JUV5_9FIRM</name>
<proteinExistence type="predicted"/>